<dbReference type="InterPro" id="IPR033985">
    <property type="entry name" value="SusD-like_N"/>
</dbReference>
<comment type="similarity">
    <text evidence="2">Belongs to the SusD family.</text>
</comment>
<dbReference type="Pfam" id="PF14322">
    <property type="entry name" value="SusD-like_3"/>
    <property type="match status" value="1"/>
</dbReference>
<dbReference type="AlphaFoldDB" id="A0A940DPP7"/>
<name>A0A940DPP7_9BACT</name>
<dbReference type="EMBL" id="JADILV010000005">
    <property type="protein sequence ID" value="MBO8482593.1"/>
    <property type="molecule type" value="Genomic_DNA"/>
</dbReference>
<accession>A0A940DPP7</accession>
<keyword evidence="5" id="KW-0998">Cell outer membrane</keyword>
<keyword evidence="4" id="KW-0472">Membrane</keyword>
<evidence type="ECO:0000256" key="1">
    <source>
        <dbReference type="ARBA" id="ARBA00004442"/>
    </source>
</evidence>
<evidence type="ECO:0000256" key="3">
    <source>
        <dbReference type="ARBA" id="ARBA00022729"/>
    </source>
</evidence>
<evidence type="ECO:0000256" key="2">
    <source>
        <dbReference type="ARBA" id="ARBA00006275"/>
    </source>
</evidence>
<feature type="domain" description="RagB/SusD" evidence="6">
    <location>
        <begin position="324"/>
        <end position="559"/>
    </location>
</feature>
<comment type="subcellular location">
    <subcellularLocation>
        <location evidence="1">Cell outer membrane</location>
    </subcellularLocation>
</comment>
<comment type="caution">
    <text evidence="8">The sequence shown here is derived from an EMBL/GenBank/DDBJ whole genome shotgun (WGS) entry which is preliminary data.</text>
</comment>
<evidence type="ECO:0000256" key="4">
    <source>
        <dbReference type="ARBA" id="ARBA00023136"/>
    </source>
</evidence>
<dbReference type="GO" id="GO:0009279">
    <property type="term" value="C:cell outer membrane"/>
    <property type="evidence" value="ECO:0007669"/>
    <property type="project" value="UniProtKB-SubCell"/>
</dbReference>
<dbReference type="InterPro" id="IPR012944">
    <property type="entry name" value="SusD_RagB_dom"/>
</dbReference>
<gene>
    <name evidence="8" type="ORF">IAB75_00510</name>
</gene>
<reference evidence="8" key="1">
    <citation type="submission" date="2020-10" db="EMBL/GenBank/DDBJ databases">
        <authorList>
            <person name="Gilroy R."/>
        </authorList>
    </citation>
    <scope>NUCLEOTIDE SEQUENCE</scope>
    <source>
        <strain evidence="8">G3-8215</strain>
    </source>
</reference>
<dbReference type="Gene3D" id="1.25.40.390">
    <property type="match status" value="1"/>
</dbReference>
<protein>
    <submittedName>
        <fullName evidence="8">RagB/SusD family nutrient uptake outer membrane protein</fullName>
    </submittedName>
</protein>
<evidence type="ECO:0000259" key="7">
    <source>
        <dbReference type="Pfam" id="PF14322"/>
    </source>
</evidence>
<dbReference type="PROSITE" id="PS51257">
    <property type="entry name" value="PROKAR_LIPOPROTEIN"/>
    <property type="match status" value="1"/>
</dbReference>
<evidence type="ECO:0000259" key="6">
    <source>
        <dbReference type="Pfam" id="PF07980"/>
    </source>
</evidence>
<evidence type="ECO:0000256" key="5">
    <source>
        <dbReference type="ARBA" id="ARBA00023237"/>
    </source>
</evidence>
<dbReference type="InterPro" id="IPR011990">
    <property type="entry name" value="TPR-like_helical_dom_sf"/>
</dbReference>
<reference evidence="8" key="2">
    <citation type="journal article" date="2021" name="PeerJ">
        <title>Extensive microbial diversity within the chicken gut microbiome revealed by metagenomics and culture.</title>
        <authorList>
            <person name="Gilroy R."/>
            <person name="Ravi A."/>
            <person name="Getino M."/>
            <person name="Pursley I."/>
            <person name="Horton D.L."/>
            <person name="Alikhan N.F."/>
            <person name="Baker D."/>
            <person name="Gharbi K."/>
            <person name="Hall N."/>
            <person name="Watson M."/>
            <person name="Adriaenssens E.M."/>
            <person name="Foster-Nyarko E."/>
            <person name="Jarju S."/>
            <person name="Secka A."/>
            <person name="Antonio M."/>
            <person name="Oren A."/>
            <person name="Chaudhuri R.R."/>
            <person name="La Ragione R."/>
            <person name="Hildebrand F."/>
            <person name="Pallen M.J."/>
        </authorList>
    </citation>
    <scope>NUCLEOTIDE SEQUENCE</scope>
    <source>
        <strain evidence="8">G3-8215</strain>
    </source>
</reference>
<feature type="domain" description="SusD-like N-terminal" evidence="7">
    <location>
        <begin position="89"/>
        <end position="228"/>
    </location>
</feature>
<evidence type="ECO:0000313" key="8">
    <source>
        <dbReference type="EMBL" id="MBO8482593.1"/>
    </source>
</evidence>
<dbReference type="Proteomes" id="UP000725002">
    <property type="component" value="Unassembled WGS sequence"/>
</dbReference>
<proteinExistence type="inferred from homology"/>
<dbReference type="SUPFAM" id="SSF48452">
    <property type="entry name" value="TPR-like"/>
    <property type="match status" value="1"/>
</dbReference>
<keyword evidence="3" id="KW-0732">Signal</keyword>
<evidence type="ECO:0000313" key="9">
    <source>
        <dbReference type="Proteomes" id="UP000725002"/>
    </source>
</evidence>
<dbReference type="Pfam" id="PF07980">
    <property type="entry name" value="SusD_RagB"/>
    <property type="match status" value="1"/>
</dbReference>
<organism evidence="8 9">
    <name type="scientific">Candidatus Cryptobacteroides avicola</name>
    <dbReference type="NCBI Taxonomy" id="2840757"/>
    <lineage>
        <taxon>Bacteria</taxon>
        <taxon>Pseudomonadati</taxon>
        <taxon>Bacteroidota</taxon>
        <taxon>Bacteroidia</taxon>
        <taxon>Bacteroidales</taxon>
        <taxon>Candidatus Cryptobacteroides</taxon>
    </lineage>
</organism>
<sequence length="574" mass="66151">MKSGYKYLLMLGGIVLPAVSGCDLDEVSYSQVTPDTFFTSRENTYAVLARPFTHWKHYIDQGRERYRWWELTTDEMCCPQRGSDFYNGGAEQQLWYHQWTPEHTYLEALYNNTLQGVAYALAAREDLSALDYSRLGMSEEEKRNQLGQLDGIIGYFYLMGLDLFGGLPIYTSSSDDVKPRSTERELFTHVETLLTNAIAELPAKATLNEKSDGYMRKATAAVLLARLYFNAEKYLVDRNTPEEPADLQGVDYFSMCEKICQDLIDGVYGPYDVEKEWNTVFGFDNDVSEESVWAVPCQTTYIECDYWYRYMMPYNAHVYFNIEKHTAYNGYMLTPSLKPDGSLYSEYKLGRTASKFNDADLRKRPYHYLGNRQYEGMFLMGELVNPDTGEACVGNKSHAGKTINLVDQVALLSEGGDPSSLESNMKTGEENSGFRLVKWPVPDQNDVSIRWDPDYVYIRFAEVYYMLAECKMRKGEKGEAASLINYVRARNFTGRMDPDPVTEENLDMYRMLDEWMIEFLGESRRRTDLIRWDQFTEGEWWDHKPTKDKKLNRFPVPTSAITASGGLVKQTPGY</sequence>